<keyword evidence="2" id="KW-1185">Reference proteome</keyword>
<accession>A0A223MVV0</accession>
<dbReference type="NCBIfam" id="NF047796">
    <property type="entry name" value="DhDoxPGlucAldDagF"/>
    <property type="match status" value="1"/>
</dbReference>
<gene>
    <name evidence="1" type="ORF">CCZ37_03450</name>
</gene>
<dbReference type="SUPFAM" id="SSF51569">
    <property type="entry name" value="Aldolase"/>
    <property type="match status" value="1"/>
</dbReference>
<dbReference type="Proteomes" id="UP000215148">
    <property type="component" value="Chromosome 1"/>
</dbReference>
<name>A0A223MVV0_9VIBR</name>
<dbReference type="EMBL" id="CP022741">
    <property type="protein sequence ID" value="ASU21705.1"/>
    <property type="molecule type" value="Genomic_DNA"/>
</dbReference>
<dbReference type="RefSeq" id="WP_094499753.1">
    <property type="nucleotide sequence ID" value="NZ_CAWNHI010000001.1"/>
</dbReference>
<dbReference type="InterPro" id="IPR010763">
    <property type="entry name" value="DgaF"/>
</dbReference>
<dbReference type="KEGG" id="vqi:CCZ37_03450"/>
<dbReference type="AlphaFoldDB" id="A0A223MVV0"/>
<evidence type="ECO:0000313" key="2">
    <source>
        <dbReference type="Proteomes" id="UP000215148"/>
    </source>
</evidence>
<proteinExistence type="predicted"/>
<dbReference type="InterPro" id="IPR013785">
    <property type="entry name" value="Aldolase_TIM"/>
</dbReference>
<organism evidence="1 2">
    <name type="scientific">Vibrio qinghaiensis</name>
    <dbReference type="NCBI Taxonomy" id="2025808"/>
    <lineage>
        <taxon>Bacteria</taxon>
        <taxon>Pseudomonadati</taxon>
        <taxon>Pseudomonadota</taxon>
        <taxon>Gammaproteobacteria</taxon>
        <taxon>Vibrionales</taxon>
        <taxon>Vibrionaceae</taxon>
        <taxon>Vibrio</taxon>
    </lineage>
</organism>
<dbReference type="Gene3D" id="3.20.20.70">
    <property type="entry name" value="Aldolase class I"/>
    <property type="match status" value="1"/>
</dbReference>
<protein>
    <submittedName>
        <fullName evidence="1">2-dehydro-3-deoxyphosphooctonate aldolase</fullName>
    </submittedName>
</protein>
<dbReference type="Pfam" id="PF07071">
    <property type="entry name" value="KDGP_aldolase"/>
    <property type="match status" value="1"/>
</dbReference>
<reference evidence="1 2" key="1">
    <citation type="submission" date="2017-08" db="EMBL/GenBank/DDBJ databases">
        <title>The Vibrio qinghaiensis sp.-Q67 is a luminous bacteria isolated firstly from Qinghai lake, Qinghai province, China, which has been proved to be very sensitive to detect environmental and food pollutants. Therefore, complete genome analysis of V. qinghaiensis sp.-Q67 highlights the potential application of this strain on detection of hazards in the contaminated environments.</title>
        <authorList>
            <person name="Gong L."/>
        </authorList>
    </citation>
    <scope>NUCLEOTIDE SEQUENCE [LARGE SCALE GENOMIC DNA]</scope>
    <source>
        <strain evidence="1 2">Q67</strain>
    </source>
</reference>
<evidence type="ECO:0000313" key="1">
    <source>
        <dbReference type="EMBL" id="ASU21705.1"/>
    </source>
</evidence>
<sequence>MSLSPNFYADRVCLNVLAGSHHNAIEVYQAAQGHVLVGMLSKDYPDTASASADMKACAEKIENALSIGLGAGDPKQSDMVTALAGILQPQHVNQVFTGVGATRQALGQDHTIVNGLISPSGTVGLVKISTGPKSSGMEEAVVPVDTAIAMLQDMGCSSVKFFPMQGLKCKAEYQEVANACARHHFWLEPTGGIDLDNFEEILRIALDAGVEKVIPHIYSSIIDEKTGQTRPEDVKTLLAMTQKQLAHS</sequence>
<dbReference type="NCBIfam" id="TIGR03581">
    <property type="entry name" value="EF_0839"/>
    <property type="match status" value="1"/>
</dbReference>